<dbReference type="EMBL" id="QKXQ01000366">
    <property type="protein sequence ID" value="REH94118.1"/>
    <property type="molecule type" value="Genomic_DNA"/>
</dbReference>
<sequence length="240" mass="27178">MMTFIKNEFTKVKSEKFIIIVCLLSLIPFTMNIANFFINSKDLSLIGGFYFRFYNQNFMIIPIAMGIIGSSIFYIEFKNHTLLNWLSYSGNKYKLFFSKLLVSLLYCLFLYAINLTLLLAFYLIQGRPLRDLMLIFVSFTLFNILLIIFMIPLSITAVIITKNYIVSIVLSIGIAMVSMILMPAPFANLIPTTLSYRLGLATIDSSIGFDSPNSVIIGIIVLIVVSLLLIILGSRNLKIK</sequence>
<feature type="transmembrane region" description="Helical" evidence="1">
    <location>
        <begin position="58"/>
        <end position="75"/>
    </location>
</feature>
<organism evidence="2 3">
    <name type="scientific">Staphylococcus felis</name>
    <dbReference type="NCBI Taxonomy" id="46127"/>
    <lineage>
        <taxon>Bacteria</taxon>
        <taxon>Bacillati</taxon>
        <taxon>Bacillota</taxon>
        <taxon>Bacilli</taxon>
        <taxon>Bacillales</taxon>
        <taxon>Staphylococcaceae</taxon>
        <taxon>Staphylococcus</taxon>
    </lineage>
</organism>
<feature type="transmembrane region" description="Helical" evidence="1">
    <location>
        <begin position="215"/>
        <end position="234"/>
    </location>
</feature>
<keyword evidence="1" id="KW-0472">Membrane</keyword>
<feature type="transmembrane region" description="Helical" evidence="1">
    <location>
        <begin position="165"/>
        <end position="186"/>
    </location>
</feature>
<reference evidence="2 3" key="1">
    <citation type="journal article" date="2018" name="Vet. Microbiol.">
        <title>Characterisation of Staphylococcus felis isolated from cats using whole genome sequencing.</title>
        <authorList>
            <person name="Worthing K."/>
            <person name="Pang S."/>
            <person name="Trott D.J."/>
            <person name="Abraham S."/>
            <person name="Coombs G.W."/>
            <person name="Jordan D."/>
            <person name="McIntyre L."/>
            <person name="Davies M.R."/>
            <person name="Norris J."/>
        </authorList>
    </citation>
    <scope>NUCLEOTIDE SEQUENCE [LARGE SCALE GENOMIC DNA]</scope>
    <source>
        <strain evidence="2 3">F9</strain>
    </source>
</reference>
<keyword evidence="1" id="KW-0812">Transmembrane</keyword>
<evidence type="ECO:0000256" key="1">
    <source>
        <dbReference type="SAM" id="Phobius"/>
    </source>
</evidence>
<accession>A0A3E0INU5</accession>
<keyword evidence="1" id="KW-1133">Transmembrane helix</keyword>
<dbReference type="AlphaFoldDB" id="A0A3E0INU5"/>
<comment type="caution">
    <text evidence="2">The sequence shown here is derived from an EMBL/GenBank/DDBJ whole genome shotgun (WGS) entry which is preliminary data.</text>
</comment>
<feature type="transmembrane region" description="Helical" evidence="1">
    <location>
        <begin position="96"/>
        <end position="121"/>
    </location>
</feature>
<dbReference type="Pfam" id="PF12730">
    <property type="entry name" value="ABC2_membrane_4"/>
    <property type="match status" value="1"/>
</dbReference>
<feature type="transmembrane region" description="Helical" evidence="1">
    <location>
        <begin position="133"/>
        <end position="153"/>
    </location>
</feature>
<dbReference type="Proteomes" id="UP000256562">
    <property type="component" value="Unassembled WGS sequence"/>
</dbReference>
<feature type="transmembrane region" description="Helical" evidence="1">
    <location>
        <begin position="17"/>
        <end position="38"/>
    </location>
</feature>
<gene>
    <name evidence="2" type="ORF">DOS83_08040</name>
</gene>
<evidence type="ECO:0000313" key="2">
    <source>
        <dbReference type="EMBL" id="REH94118.1"/>
    </source>
</evidence>
<proteinExistence type="predicted"/>
<name>A0A3E0INU5_9STAP</name>
<protein>
    <submittedName>
        <fullName evidence="2">Uncharacterized protein</fullName>
    </submittedName>
</protein>
<evidence type="ECO:0000313" key="3">
    <source>
        <dbReference type="Proteomes" id="UP000256562"/>
    </source>
</evidence>
<dbReference type="RefSeq" id="WP_116094587.1">
    <property type="nucleotide sequence ID" value="NZ_QKXQ01000366.1"/>
</dbReference>
<dbReference type="OrthoDB" id="2032240at2"/>